<accession>A0AAQ0H0B8</accession>
<proteinExistence type="predicted"/>
<organism evidence="1 2">
    <name type="scientific">Haemophilus parainfluenzae</name>
    <dbReference type="NCBI Taxonomy" id="729"/>
    <lineage>
        <taxon>Bacteria</taxon>
        <taxon>Pseudomonadati</taxon>
        <taxon>Pseudomonadota</taxon>
        <taxon>Gammaproteobacteria</taxon>
        <taxon>Pasteurellales</taxon>
        <taxon>Pasteurellaceae</taxon>
        <taxon>Haemophilus</taxon>
    </lineage>
</organism>
<comment type="caution">
    <text evidence="1">The sequence shown here is derived from an EMBL/GenBank/DDBJ whole genome shotgun (WGS) entry which is preliminary data.</text>
</comment>
<dbReference type="AlphaFoldDB" id="A0AAQ0H0B8"/>
<protein>
    <submittedName>
        <fullName evidence="1">Uncharacterized protein</fullName>
    </submittedName>
</protein>
<sequence>MKYQWEYIVFGSKEPTVEDIKAKIKQSESKKYESDHDDVDGLVEQIVEENNCDWELEEDENIYISIYPKGKPEEQELFDVHLSLVIQATAYHEWSGLD</sequence>
<dbReference type="EMBL" id="QEPT01000002">
    <property type="protein sequence ID" value="RDE84933.1"/>
    <property type="molecule type" value="Genomic_DNA"/>
</dbReference>
<dbReference type="RefSeq" id="WP_111406691.1">
    <property type="nucleotide sequence ID" value="NZ_QEPT01000002.1"/>
</dbReference>
<evidence type="ECO:0000313" key="2">
    <source>
        <dbReference type="Proteomes" id="UP000253823"/>
    </source>
</evidence>
<dbReference type="Proteomes" id="UP000253823">
    <property type="component" value="Unassembled WGS sequence"/>
</dbReference>
<evidence type="ECO:0000313" key="1">
    <source>
        <dbReference type="EMBL" id="RDE84933.1"/>
    </source>
</evidence>
<reference evidence="1 2" key="1">
    <citation type="submission" date="2018-05" db="EMBL/GenBank/DDBJ databases">
        <title>Draft Genome Sequences for a Diverse set of 7 Haemophilus Species.</title>
        <authorList>
            <person name="Nichols M."/>
            <person name="Topaz N."/>
            <person name="Wang X."/>
            <person name="Wang X."/>
            <person name="Boxrud D."/>
        </authorList>
    </citation>
    <scope>NUCLEOTIDE SEQUENCE [LARGE SCALE GENOMIC DNA]</scope>
    <source>
        <strain evidence="1 2">C2006002596</strain>
    </source>
</reference>
<gene>
    <name evidence="1" type="ORF">DPV95_04195</name>
</gene>
<name>A0AAQ0H0B8_HAEPA</name>